<evidence type="ECO:0000256" key="1">
    <source>
        <dbReference type="SAM" id="Phobius"/>
    </source>
</evidence>
<dbReference type="OrthoDB" id="4036062at2759"/>
<dbReference type="Pfam" id="PF00674">
    <property type="entry name" value="DUP"/>
    <property type="match status" value="1"/>
</dbReference>
<protein>
    <submittedName>
        <fullName evidence="2">LAME_0C01552g1_1</fullName>
    </submittedName>
</protein>
<sequence length="203" mass="23411">MDSKDAEEQLIESTDLSNRLHITNTPLPRDIFKNKILYDLQFRKRFYCGTLLVLALWLGITSWIASIDVPGAIVFGFFSGIFLPFLIPIYMQTTNMGWDDRSVRSFMIEIIKVSPGDNMAKWDAIAAEMNPVFHANSRWATPYFFYDGQCCQSRFTNRFVLPYLKEQKNFSPVVVPFVKAAVDKYMEHFNAQLQQMTMGSSTD</sequence>
<dbReference type="Proteomes" id="UP000191144">
    <property type="component" value="Chromosome C"/>
</dbReference>
<dbReference type="AlphaFoldDB" id="A0A1G4IZE1"/>
<keyword evidence="1" id="KW-0472">Membrane</keyword>
<proteinExistence type="predicted"/>
<evidence type="ECO:0000313" key="3">
    <source>
        <dbReference type="Proteomes" id="UP000191144"/>
    </source>
</evidence>
<keyword evidence="3" id="KW-1185">Reference proteome</keyword>
<feature type="transmembrane region" description="Helical" evidence="1">
    <location>
        <begin position="71"/>
        <end position="91"/>
    </location>
</feature>
<reference evidence="3" key="1">
    <citation type="submission" date="2016-03" db="EMBL/GenBank/DDBJ databases">
        <authorList>
            <person name="Devillers Hugo."/>
        </authorList>
    </citation>
    <scope>NUCLEOTIDE SEQUENCE [LARGE SCALE GENOMIC DNA]</scope>
</reference>
<keyword evidence="1" id="KW-0812">Transmembrane</keyword>
<gene>
    <name evidence="2" type="ORF">LAME_0C01552G</name>
</gene>
<dbReference type="InterPro" id="IPR001142">
    <property type="entry name" value="DUP/COS"/>
</dbReference>
<feature type="transmembrane region" description="Helical" evidence="1">
    <location>
        <begin position="46"/>
        <end position="65"/>
    </location>
</feature>
<evidence type="ECO:0000313" key="2">
    <source>
        <dbReference type="EMBL" id="SCU82518.1"/>
    </source>
</evidence>
<name>A0A1G4IZE1_9SACH</name>
<organism evidence="2 3">
    <name type="scientific">Lachancea meyersii CBS 8951</name>
    <dbReference type="NCBI Taxonomy" id="1266667"/>
    <lineage>
        <taxon>Eukaryota</taxon>
        <taxon>Fungi</taxon>
        <taxon>Dikarya</taxon>
        <taxon>Ascomycota</taxon>
        <taxon>Saccharomycotina</taxon>
        <taxon>Saccharomycetes</taxon>
        <taxon>Saccharomycetales</taxon>
        <taxon>Saccharomycetaceae</taxon>
        <taxon>Lachancea</taxon>
    </lineage>
</organism>
<accession>A0A1G4IZE1</accession>
<dbReference type="EMBL" id="LT598479">
    <property type="protein sequence ID" value="SCU82518.1"/>
    <property type="molecule type" value="Genomic_DNA"/>
</dbReference>
<keyword evidence="1" id="KW-1133">Transmembrane helix</keyword>